<evidence type="ECO:0000313" key="3">
    <source>
        <dbReference type="Proteomes" id="UP000223025"/>
    </source>
</evidence>
<feature type="transmembrane region" description="Helical" evidence="1">
    <location>
        <begin position="60"/>
        <end position="83"/>
    </location>
</feature>
<dbReference type="RefSeq" id="YP_009611965.1">
    <property type="nucleotide sequence ID" value="NC_042013.1"/>
</dbReference>
<dbReference type="Proteomes" id="UP000223025">
    <property type="component" value="Segment"/>
</dbReference>
<accession>A0A2L0UZW1</accession>
<protein>
    <submittedName>
        <fullName evidence="2">Uncharacterized protein</fullName>
    </submittedName>
</protein>
<keyword evidence="1" id="KW-1133">Transmembrane helix</keyword>
<name>A0A2L0UZW1_9CAUD</name>
<proteinExistence type="predicted"/>
<keyword evidence="1" id="KW-0812">Transmembrane</keyword>
<organism evidence="2 3">
    <name type="scientific">Agrobacterium phage Atu_ph07</name>
    <dbReference type="NCBI Taxonomy" id="2024264"/>
    <lineage>
        <taxon>Viruses</taxon>
        <taxon>Duplodnaviria</taxon>
        <taxon>Heunggongvirae</taxon>
        <taxon>Uroviricota</taxon>
        <taxon>Caudoviricetes</taxon>
        <taxon>Polybotosvirus</taxon>
        <taxon>Polybotosvirus Atuph07</taxon>
    </lineage>
</organism>
<dbReference type="KEGG" id="vg:40088303"/>
<feature type="transmembrane region" description="Helical" evidence="1">
    <location>
        <begin position="34"/>
        <end position="54"/>
    </location>
</feature>
<dbReference type="EMBL" id="MF403008">
    <property type="protein sequence ID" value="AUZ95069.1"/>
    <property type="molecule type" value="Genomic_DNA"/>
</dbReference>
<dbReference type="GeneID" id="40088303"/>
<reference evidence="2 3" key="1">
    <citation type="submission" date="2017-06" db="EMBL/GenBank/DDBJ databases">
        <authorList>
            <person name="Kim H.J."/>
            <person name="Triplett B.A."/>
        </authorList>
    </citation>
    <scope>NUCLEOTIDE SEQUENCE [LARGE SCALE GENOMIC DNA]</scope>
</reference>
<evidence type="ECO:0000313" key="2">
    <source>
        <dbReference type="EMBL" id="AUZ95069.1"/>
    </source>
</evidence>
<sequence length="296" mass="33757">MPVIATSLIVLFINIILVWWNGHPVFTSDSTPFFFSFVGWIFLVIFLFILRGWYVTTGLLIFPLIAIGLSIVSIFTTGSFSSWADNAVIRPEKTVRETSNFSADMSIFTYGGDNNGLYVEITNNSNNLLDYVRISCDFMYNSTDVATTKTALVYTVNNIHSKYLTPGLRYQKQLFSSAEMTRFRVNASDSKCRMIDATFVKVDRFDIDIKVYMDRKFDLPRFDITNNSDFAISNIILLCTYSNGKNKQMPAKEWNVPTDSRKTPLQPGETRLYYSADKNVFDVISCSLVTAKKIER</sequence>
<feature type="transmembrane region" description="Helical" evidence="1">
    <location>
        <begin position="6"/>
        <end position="22"/>
    </location>
</feature>
<evidence type="ECO:0000256" key="1">
    <source>
        <dbReference type="SAM" id="Phobius"/>
    </source>
</evidence>
<keyword evidence="3" id="KW-1185">Reference proteome</keyword>
<keyword evidence="1" id="KW-0472">Membrane</keyword>